<dbReference type="Pfam" id="PF00036">
    <property type="entry name" value="EF-hand_1"/>
    <property type="match status" value="1"/>
</dbReference>
<dbReference type="SUPFAM" id="SSF47473">
    <property type="entry name" value="EF-hand"/>
    <property type="match status" value="1"/>
</dbReference>
<dbReference type="InterPro" id="IPR050230">
    <property type="entry name" value="CALM/Myosin/TropC-like"/>
</dbReference>
<dbReference type="Proteomes" id="UP000825935">
    <property type="component" value="Chromosome 38"/>
</dbReference>
<dbReference type="Pfam" id="PF13499">
    <property type="entry name" value="EF-hand_7"/>
    <property type="match status" value="1"/>
</dbReference>
<dbReference type="InterPro" id="IPR011992">
    <property type="entry name" value="EF-hand-dom_pair"/>
</dbReference>
<evidence type="ECO:0000313" key="4">
    <source>
        <dbReference type="EMBL" id="KAH7278629.1"/>
    </source>
</evidence>
<name>A0A8T2Q4N0_CERRI</name>
<dbReference type="GO" id="GO:0016460">
    <property type="term" value="C:myosin II complex"/>
    <property type="evidence" value="ECO:0007669"/>
    <property type="project" value="TreeGrafter"/>
</dbReference>
<dbReference type="FunFam" id="1.10.238.10:FF:000178">
    <property type="entry name" value="Calmodulin-2 A"/>
    <property type="match status" value="1"/>
</dbReference>
<dbReference type="CDD" id="cd00051">
    <property type="entry name" value="EFh"/>
    <property type="match status" value="2"/>
</dbReference>
<evidence type="ECO:0000313" key="5">
    <source>
        <dbReference type="Proteomes" id="UP000825935"/>
    </source>
</evidence>
<feature type="domain" description="EF-hand" evidence="3">
    <location>
        <begin position="81"/>
        <end position="116"/>
    </location>
</feature>
<evidence type="ECO:0000256" key="2">
    <source>
        <dbReference type="ARBA" id="ARBA00022837"/>
    </source>
</evidence>
<dbReference type="GO" id="GO:0005509">
    <property type="term" value="F:calcium ion binding"/>
    <property type="evidence" value="ECO:0007669"/>
    <property type="project" value="InterPro"/>
</dbReference>
<organism evidence="4 5">
    <name type="scientific">Ceratopteris richardii</name>
    <name type="common">Triangle waterfern</name>
    <dbReference type="NCBI Taxonomy" id="49495"/>
    <lineage>
        <taxon>Eukaryota</taxon>
        <taxon>Viridiplantae</taxon>
        <taxon>Streptophyta</taxon>
        <taxon>Embryophyta</taxon>
        <taxon>Tracheophyta</taxon>
        <taxon>Polypodiopsida</taxon>
        <taxon>Polypodiidae</taxon>
        <taxon>Polypodiales</taxon>
        <taxon>Pteridineae</taxon>
        <taxon>Pteridaceae</taxon>
        <taxon>Parkerioideae</taxon>
        <taxon>Ceratopteris</taxon>
    </lineage>
</organism>
<keyword evidence="2" id="KW-0106">Calcium</keyword>
<dbReference type="PANTHER" id="PTHR23048:SF59">
    <property type="entry name" value="EF-HAND SUPERFAMILY PROTEIN"/>
    <property type="match status" value="1"/>
</dbReference>
<keyword evidence="1" id="KW-0677">Repeat</keyword>
<dbReference type="EMBL" id="CM035443">
    <property type="protein sequence ID" value="KAH7278629.1"/>
    <property type="molecule type" value="Genomic_DNA"/>
</dbReference>
<dbReference type="InterPro" id="IPR018247">
    <property type="entry name" value="EF_Hand_1_Ca_BS"/>
</dbReference>
<dbReference type="Gene3D" id="1.10.238.10">
    <property type="entry name" value="EF-hand"/>
    <property type="match status" value="2"/>
</dbReference>
<dbReference type="OMA" id="MNNEQIN"/>
<feature type="domain" description="EF-hand" evidence="3">
    <location>
        <begin position="8"/>
        <end position="43"/>
    </location>
</feature>
<evidence type="ECO:0000259" key="3">
    <source>
        <dbReference type="PROSITE" id="PS50222"/>
    </source>
</evidence>
<comment type="caution">
    <text evidence="4">The sequence shown here is derived from an EMBL/GenBank/DDBJ whole genome shotgun (WGS) entry which is preliminary data.</text>
</comment>
<dbReference type="OrthoDB" id="343296at2759"/>
<dbReference type="SMART" id="SM00054">
    <property type="entry name" value="EFh"/>
    <property type="match status" value="2"/>
</dbReference>
<evidence type="ECO:0000256" key="1">
    <source>
        <dbReference type="ARBA" id="ARBA00022737"/>
    </source>
</evidence>
<reference evidence="4" key="1">
    <citation type="submission" date="2021-08" db="EMBL/GenBank/DDBJ databases">
        <title>WGS assembly of Ceratopteris richardii.</title>
        <authorList>
            <person name="Marchant D.B."/>
            <person name="Chen G."/>
            <person name="Jenkins J."/>
            <person name="Shu S."/>
            <person name="Leebens-Mack J."/>
            <person name="Grimwood J."/>
            <person name="Schmutz J."/>
            <person name="Soltis P."/>
            <person name="Soltis D."/>
            <person name="Chen Z.-H."/>
        </authorList>
    </citation>
    <scope>NUCLEOTIDE SEQUENCE</scope>
    <source>
        <strain evidence="4">Whitten #5841</strain>
        <tissue evidence="4">Leaf</tissue>
    </source>
</reference>
<dbReference type="AlphaFoldDB" id="A0A8T2Q4N0"/>
<protein>
    <recommendedName>
        <fullName evidence="3">EF-hand domain-containing protein</fullName>
    </recommendedName>
</protein>
<sequence length="116" mass="13658">MSALGFMATDEEVLQMIEDIDKDKNGFIDYDEFLQMMTEKMGERDSRGEIRNTYKLFVRESNGKITFERLKSLANELNEKFTDDELWEMIQVADQNGDDEVDENEFVEVMMKTSLF</sequence>
<keyword evidence="5" id="KW-1185">Reference proteome</keyword>
<accession>A0A8T2Q4N0</accession>
<dbReference type="PANTHER" id="PTHR23048">
    <property type="entry name" value="MYOSIN LIGHT CHAIN 1, 3"/>
    <property type="match status" value="1"/>
</dbReference>
<dbReference type="PROSITE" id="PS00018">
    <property type="entry name" value="EF_HAND_1"/>
    <property type="match status" value="2"/>
</dbReference>
<proteinExistence type="predicted"/>
<dbReference type="InterPro" id="IPR002048">
    <property type="entry name" value="EF_hand_dom"/>
</dbReference>
<dbReference type="PROSITE" id="PS50222">
    <property type="entry name" value="EF_HAND_2"/>
    <property type="match status" value="2"/>
</dbReference>
<gene>
    <name evidence="4" type="ORF">KP509_38G049700</name>
</gene>